<dbReference type="KEGG" id="wjo:FOL01_0645"/>
<proteinExistence type="predicted"/>
<name>A0A1L6RAE4_9LACO</name>
<gene>
    <name evidence="1" type="ORF">FOL01_0645</name>
</gene>
<dbReference type="RefSeq" id="WP_075269353.1">
    <property type="nucleotide sequence ID" value="NZ_CP014332.1"/>
</dbReference>
<keyword evidence="2" id="KW-1185">Reference proteome</keyword>
<sequence length="232" mass="26361">MYNSHFFSDDRQAVLNDIPGTMGYTLITFHAEGDDIQLNQAKLRLDWRAPDIFRQHLAQELQHNEQFDRIGYVTRVEMLLGQAMLDYNGRFTLDTTALKSTIQKQTQEPMQLTAIAADMILPIGFTDLRHVVHLTKWVHENHVVYHLVAGLPALEKKVDNLRNSAVFKNKGPVLIHEAEIDSQALLLFLQNLIQDYFGVEVAKLHLTQAAFGQADPTKQSAGNRVLIANFEN</sequence>
<reference evidence="1 2" key="1">
    <citation type="submission" date="2016-02" db="EMBL/GenBank/DDBJ databases">
        <title>Complete Genome Sequence of Weissella jogaejeotgali FOL01.</title>
        <authorList>
            <person name="Lee J.-H."/>
            <person name="Ku H.-J."/>
        </authorList>
    </citation>
    <scope>NUCLEOTIDE SEQUENCE [LARGE SCALE GENOMIC DNA]</scope>
    <source>
        <strain evidence="1 2">FOL01</strain>
    </source>
</reference>
<organism evidence="1 2">
    <name type="scientific">Weissella jogaejeotgali</name>
    <dbReference type="NCBI Taxonomy" id="1631871"/>
    <lineage>
        <taxon>Bacteria</taxon>
        <taxon>Bacillati</taxon>
        <taxon>Bacillota</taxon>
        <taxon>Bacilli</taxon>
        <taxon>Lactobacillales</taxon>
        <taxon>Lactobacillaceae</taxon>
        <taxon>Weissella</taxon>
    </lineage>
</organism>
<dbReference type="OrthoDB" id="2147965at2"/>
<dbReference type="STRING" id="1631871.FOL01_0645"/>
<dbReference type="EMBL" id="CP014332">
    <property type="protein sequence ID" value="APS41504.1"/>
    <property type="molecule type" value="Genomic_DNA"/>
</dbReference>
<evidence type="ECO:0000313" key="1">
    <source>
        <dbReference type="EMBL" id="APS41504.1"/>
    </source>
</evidence>
<accession>A0A1L6RAE4</accession>
<protein>
    <submittedName>
        <fullName evidence="1">Uncharacterized protein</fullName>
    </submittedName>
</protein>
<dbReference type="Proteomes" id="UP000185473">
    <property type="component" value="Chromosome"/>
</dbReference>
<dbReference type="AlphaFoldDB" id="A0A1L6RAE4"/>
<evidence type="ECO:0000313" key="2">
    <source>
        <dbReference type="Proteomes" id="UP000185473"/>
    </source>
</evidence>